<dbReference type="GO" id="GO:0046872">
    <property type="term" value="F:metal ion binding"/>
    <property type="evidence" value="ECO:0007669"/>
    <property type="project" value="UniProtKB-KW"/>
</dbReference>
<dbReference type="OrthoDB" id="7363829at2"/>
<evidence type="ECO:0000256" key="3">
    <source>
        <dbReference type="ARBA" id="ARBA00023004"/>
    </source>
</evidence>
<feature type="signal peptide" evidence="5">
    <location>
        <begin position="1"/>
        <end position="19"/>
    </location>
</feature>
<evidence type="ECO:0000313" key="8">
    <source>
        <dbReference type="Proteomes" id="UP000281647"/>
    </source>
</evidence>
<sequence length="105" mass="11469">MCKFLVAAFAVLFVGSASADDDRQRAYGEMSIKQNCSRCHAVALTDESAHPEAPAFRNLSQRYPIEALAEALAEGISVGHPDMPEFRAEPEEIGAIIAYIESLQR</sequence>
<name>A0A432V1L4_9HYPH</name>
<reference evidence="7 8" key="1">
    <citation type="submission" date="2018-11" db="EMBL/GenBank/DDBJ databases">
        <title>Pseudaminobacter arsenicus sp. nov., an arsenic-resistant bacterium isolated from arsenic-rich aquifers.</title>
        <authorList>
            <person name="Mu Y."/>
        </authorList>
    </citation>
    <scope>NUCLEOTIDE SEQUENCE [LARGE SCALE GENOMIC DNA]</scope>
    <source>
        <strain evidence="7 8">CB3</strain>
    </source>
</reference>
<keyword evidence="2 4" id="KW-0479">Metal-binding</keyword>
<evidence type="ECO:0000256" key="1">
    <source>
        <dbReference type="ARBA" id="ARBA00022617"/>
    </source>
</evidence>
<dbReference type="EMBL" id="RKST01000026">
    <property type="protein sequence ID" value="RUM95978.1"/>
    <property type="molecule type" value="Genomic_DNA"/>
</dbReference>
<dbReference type="SUPFAM" id="SSF46626">
    <property type="entry name" value="Cytochrome c"/>
    <property type="match status" value="1"/>
</dbReference>
<protein>
    <submittedName>
        <fullName evidence="7">C-type cytochrome</fullName>
    </submittedName>
</protein>
<evidence type="ECO:0000313" key="7">
    <source>
        <dbReference type="EMBL" id="RUM95978.1"/>
    </source>
</evidence>
<proteinExistence type="predicted"/>
<evidence type="ECO:0000259" key="6">
    <source>
        <dbReference type="PROSITE" id="PS51007"/>
    </source>
</evidence>
<evidence type="ECO:0000256" key="4">
    <source>
        <dbReference type="PROSITE-ProRule" id="PRU00433"/>
    </source>
</evidence>
<dbReference type="PROSITE" id="PS51007">
    <property type="entry name" value="CYTC"/>
    <property type="match status" value="1"/>
</dbReference>
<dbReference type="AlphaFoldDB" id="A0A432V1L4"/>
<dbReference type="InterPro" id="IPR009056">
    <property type="entry name" value="Cyt_c-like_dom"/>
</dbReference>
<feature type="domain" description="Cytochrome c" evidence="6">
    <location>
        <begin position="23"/>
        <end position="104"/>
    </location>
</feature>
<dbReference type="InterPro" id="IPR036909">
    <property type="entry name" value="Cyt_c-like_dom_sf"/>
</dbReference>
<comment type="caution">
    <text evidence="7">The sequence shown here is derived from an EMBL/GenBank/DDBJ whole genome shotgun (WGS) entry which is preliminary data.</text>
</comment>
<keyword evidence="5" id="KW-0732">Signal</keyword>
<gene>
    <name evidence="7" type="ORF">EET67_20105</name>
</gene>
<dbReference type="GO" id="GO:0009055">
    <property type="term" value="F:electron transfer activity"/>
    <property type="evidence" value="ECO:0007669"/>
    <property type="project" value="InterPro"/>
</dbReference>
<keyword evidence="1 4" id="KW-0349">Heme</keyword>
<feature type="chain" id="PRO_5019197721" evidence="5">
    <location>
        <begin position="20"/>
        <end position="105"/>
    </location>
</feature>
<dbReference type="Proteomes" id="UP000281647">
    <property type="component" value="Unassembled WGS sequence"/>
</dbReference>
<dbReference type="Gene3D" id="1.10.760.10">
    <property type="entry name" value="Cytochrome c-like domain"/>
    <property type="match status" value="1"/>
</dbReference>
<evidence type="ECO:0000256" key="5">
    <source>
        <dbReference type="SAM" id="SignalP"/>
    </source>
</evidence>
<organism evidence="7 8">
    <name type="scientific">Borborobacter arsenicus</name>
    <dbReference type="NCBI Taxonomy" id="1851146"/>
    <lineage>
        <taxon>Bacteria</taxon>
        <taxon>Pseudomonadati</taxon>
        <taxon>Pseudomonadota</taxon>
        <taxon>Alphaproteobacteria</taxon>
        <taxon>Hyphomicrobiales</taxon>
        <taxon>Phyllobacteriaceae</taxon>
        <taxon>Borborobacter</taxon>
    </lineage>
</organism>
<dbReference type="GO" id="GO:0020037">
    <property type="term" value="F:heme binding"/>
    <property type="evidence" value="ECO:0007669"/>
    <property type="project" value="InterPro"/>
</dbReference>
<accession>A0A432V1L4</accession>
<evidence type="ECO:0000256" key="2">
    <source>
        <dbReference type="ARBA" id="ARBA00022723"/>
    </source>
</evidence>
<keyword evidence="8" id="KW-1185">Reference proteome</keyword>
<keyword evidence="3 4" id="KW-0408">Iron</keyword>
<dbReference type="Pfam" id="PF13442">
    <property type="entry name" value="Cytochrome_CBB3"/>
    <property type="match status" value="1"/>
</dbReference>